<feature type="active site" description="Nucleophile" evidence="9">
    <location>
        <position position="226"/>
    </location>
</feature>
<evidence type="ECO:0000313" key="13">
    <source>
        <dbReference type="EnsemblMetazoa" id="XP_012054090.1"/>
    </source>
</evidence>
<keyword evidence="14" id="KW-1185">Reference proteome</keyword>
<dbReference type="KEGG" id="acep:105617123"/>
<reference evidence="13" key="2">
    <citation type="submission" date="2016-04" db="UniProtKB">
        <authorList>
            <consortium name="EnsemblMetazoa"/>
        </authorList>
    </citation>
    <scope>IDENTIFICATION</scope>
</reference>
<name>A0A158N982_ATTCE</name>
<keyword evidence="8" id="KW-0539">Nucleus</keyword>
<evidence type="ECO:0000256" key="3">
    <source>
        <dbReference type="ARBA" id="ARBA00022722"/>
    </source>
</evidence>
<evidence type="ECO:0000256" key="8">
    <source>
        <dbReference type="ARBA" id="ARBA00023242"/>
    </source>
</evidence>
<dbReference type="GO" id="GO:0003697">
    <property type="term" value="F:single-stranded DNA binding"/>
    <property type="evidence" value="ECO:0007669"/>
    <property type="project" value="TreeGrafter"/>
</dbReference>
<reference evidence="14" key="1">
    <citation type="journal article" date="2011" name="PLoS Genet.">
        <title>The genome sequence of the leaf-cutter ant Atta cephalotes reveals insights into its obligate symbiotic lifestyle.</title>
        <authorList>
            <person name="Suen G."/>
            <person name="Teiling C."/>
            <person name="Li L."/>
            <person name="Holt C."/>
            <person name="Abouheif E."/>
            <person name="Bornberg-Bauer E."/>
            <person name="Bouffard P."/>
            <person name="Caldera E.J."/>
            <person name="Cash E."/>
            <person name="Cavanaugh A."/>
            <person name="Denas O."/>
            <person name="Elhaik E."/>
            <person name="Fave M.J."/>
            <person name="Gadau J."/>
            <person name="Gibson J.D."/>
            <person name="Graur D."/>
            <person name="Grubbs K.J."/>
            <person name="Hagen D.E."/>
            <person name="Harkins T.T."/>
            <person name="Helmkampf M."/>
            <person name="Hu H."/>
            <person name="Johnson B.R."/>
            <person name="Kim J."/>
            <person name="Marsh S.E."/>
            <person name="Moeller J.A."/>
            <person name="Munoz-Torres M.C."/>
            <person name="Murphy M.C."/>
            <person name="Naughton M.C."/>
            <person name="Nigam S."/>
            <person name="Overson R."/>
            <person name="Rajakumar R."/>
            <person name="Reese J.T."/>
            <person name="Scott J.J."/>
            <person name="Smith C.R."/>
            <person name="Tao S."/>
            <person name="Tsutsui N.D."/>
            <person name="Viljakainen L."/>
            <person name="Wissler L."/>
            <person name="Yandell M.D."/>
            <person name="Zimmer F."/>
            <person name="Taylor J."/>
            <person name="Slater S.C."/>
            <person name="Clifton S.W."/>
            <person name="Warren W.C."/>
            <person name="Elsik C.G."/>
            <person name="Smith C.D."/>
            <person name="Weinstock G.M."/>
            <person name="Gerardo N.M."/>
            <person name="Currie C.R."/>
        </authorList>
    </citation>
    <scope>NUCLEOTIDE SEQUENCE [LARGE SCALE GENOMIC DNA]</scope>
</reference>
<feature type="active site" description="Proton donor/acceptor" evidence="9">
    <location>
        <position position="454"/>
    </location>
</feature>
<evidence type="ECO:0000256" key="12">
    <source>
        <dbReference type="SAM" id="MobiDB-lite"/>
    </source>
</evidence>
<feature type="binding site" evidence="10">
    <location>
        <position position="228"/>
    </location>
    <ligand>
        <name>substrate</name>
    </ligand>
</feature>
<feature type="site" description="Interaction with DNA" evidence="11">
    <location>
        <position position="479"/>
    </location>
</feature>
<comment type="similarity">
    <text evidence="2">Belongs to the tyrosyl-DNA phosphodiesterase family.</text>
</comment>
<dbReference type="STRING" id="12957.A0A158N982"/>
<dbReference type="eggNOG" id="KOG2031">
    <property type="taxonomic scope" value="Eukaryota"/>
</dbReference>
<dbReference type="CDD" id="cd09193">
    <property type="entry name" value="PLDc_mTdp1_1"/>
    <property type="match status" value="1"/>
</dbReference>
<dbReference type="PANTHER" id="PTHR12415:SF0">
    <property type="entry name" value="TYROSYL-DNA PHOSPHODIESTERASE 1"/>
    <property type="match status" value="1"/>
</dbReference>
<evidence type="ECO:0000256" key="7">
    <source>
        <dbReference type="ARBA" id="ARBA00023204"/>
    </source>
</evidence>
<dbReference type="EnsemblMetazoa" id="XM_012198700.1">
    <property type="protein sequence ID" value="XP_012054090.1"/>
    <property type="gene ID" value="LOC105617123"/>
</dbReference>
<evidence type="ECO:0000256" key="6">
    <source>
        <dbReference type="ARBA" id="ARBA00022839"/>
    </source>
</evidence>
<dbReference type="PANTHER" id="PTHR12415">
    <property type="entry name" value="TYROSYL-DNA PHOSPHODIESTERASE 1"/>
    <property type="match status" value="1"/>
</dbReference>
<dbReference type="GO" id="GO:0005634">
    <property type="term" value="C:nucleus"/>
    <property type="evidence" value="ECO:0007669"/>
    <property type="project" value="UniProtKB-SubCell"/>
</dbReference>
<evidence type="ECO:0008006" key="15">
    <source>
        <dbReference type="Google" id="ProtNLM"/>
    </source>
</evidence>
<feature type="binding site" evidence="10">
    <location>
        <position position="456"/>
    </location>
    <ligand>
        <name>substrate</name>
    </ligand>
</feature>
<dbReference type="Proteomes" id="UP000005205">
    <property type="component" value="Unassembled WGS sequence"/>
</dbReference>
<dbReference type="GO" id="GO:0003690">
    <property type="term" value="F:double-stranded DNA binding"/>
    <property type="evidence" value="ECO:0007669"/>
    <property type="project" value="TreeGrafter"/>
</dbReference>
<dbReference type="GO" id="GO:0004527">
    <property type="term" value="F:exonuclease activity"/>
    <property type="evidence" value="ECO:0007669"/>
    <property type="project" value="UniProtKB-KW"/>
</dbReference>
<keyword evidence="3" id="KW-0540">Nuclease</keyword>
<dbReference type="SUPFAM" id="SSF56024">
    <property type="entry name" value="Phospholipase D/nuclease"/>
    <property type="match status" value="2"/>
</dbReference>
<evidence type="ECO:0000256" key="9">
    <source>
        <dbReference type="PIRSR" id="PIRSR610347-1"/>
    </source>
</evidence>
<dbReference type="Gene3D" id="3.30.870.10">
    <property type="entry name" value="Endonuclease Chain A"/>
    <property type="match status" value="2"/>
</dbReference>
<keyword evidence="6" id="KW-0269">Exonuclease</keyword>
<dbReference type="InParanoid" id="A0A158N982"/>
<keyword evidence="7" id="KW-0234">DNA repair</keyword>
<evidence type="ECO:0000256" key="5">
    <source>
        <dbReference type="ARBA" id="ARBA00022801"/>
    </source>
</evidence>
<dbReference type="FunCoup" id="A0A158N982">
    <property type="interactions" value="1450"/>
</dbReference>
<feature type="compositionally biased region" description="Basic and acidic residues" evidence="12">
    <location>
        <begin position="13"/>
        <end position="31"/>
    </location>
</feature>
<gene>
    <name evidence="13" type="primary">105617123</name>
</gene>
<feature type="region of interest" description="Disordered" evidence="12">
    <location>
        <begin position="1"/>
        <end position="56"/>
    </location>
</feature>
<sequence length="562" mass="64680">MAAGTNTHSEVLTGEKHKNWESNKTRKKSQEASEGGSSDSKKNRQKSTESINNCINDQQDINDIQIKSRNNEGDTSLNISIVEYLNTYQDFNSKKSRKKVRNKVIHIMRQFGYPVILIKPGKFAMKYASSAPYHLFFTRIENSKETHNQQFSITFSEILDRSLGEIVNSLHLNFMIDVTWLCLQYLLAGQRIDMTILYGERLDHEKLSNNITMIEIDMPTKFGCHHTKIMILQYKDDGIRVIVSTANLYFEDWENRTQGLWISPYLPRLPESANPRDGESPTGFKKDLERYLSKYKQSALTQWIHAVRRADFSDVNVFLLASVPGIHKGVEADFWGYKKLGYILSRYVTLPPDEQWPIVAQSSSVGCFGSTIENWLLKYIIRCMSKEISMGLKNHPQFQFIYPSIENYKQSFDCQKLIAPLPYSAKIHSKQQWLESYLYQWKAKRTGRDRAVPHIKSYTRISPDSKNIPWFVLTSANLSKSAWGNGRLHYYIGNYEAGVIFIPKFITGTTTFPIGDGDDSVVPIFPIPYDLPLCRYESSDRPFVCEFLNSLADNFSIDNGNK</sequence>
<feature type="compositionally biased region" description="Polar residues" evidence="12">
    <location>
        <begin position="1"/>
        <end position="10"/>
    </location>
</feature>
<evidence type="ECO:0000313" key="14">
    <source>
        <dbReference type="Proteomes" id="UP000005205"/>
    </source>
</evidence>
<dbReference type="OrthoDB" id="47785at2759"/>
<evidence type="ECO:0000256" key="4">
    <source>
        <dbReference type="ARBA" id="ARBA00022763"/>
    </source>
</evidence>
<evidence type="ECO:0000256" key="10">
    <source>
        <dbReference type="PIRSR" id="PIRSR610347-2"/>
    </source>
</evidence>
<dbReference type="AlphaFoldDB" id="A0A158N982"/>
<accession>A0A158N982</accession>
<comment type="subcellular location">
    <subcellularLocation>
        <location evidence="1">Nucleus</location>
    </subcellularLocation>
</comment>
<keyword evidence="5" id="KW-0378">Hydrolase</keyword>
<dbReference type="EMBL" id="ADTU01008920">
    <property type="status" value="NOT_ANNOTATED_CDS"/>
    <property type="molecule type" value="Genomic_DNA"/>
</dbReference>
<keyword evidence="4" id="KW-0227">DNA damage</keyword>
<organism evidence="13 14">
    <name type="scientific">Atta cephalotes</name>
    <name type="common">Leafcutter ant</name>
    <dbReference type="NCBI Taxonomy" id="12957"/>
    <lineage>
        <taxon>Eukaryota</taxon>
        <taxon>Metazoa</taxon>
        <taxon>Ecdysozoa</taxon>
        <taxon>Arthropoda</taxon>
        <taxon>Hexapoda</taxon>
        <taxon>Insecta</taxon>
        <taxon>Pterygota</taxon>
        <taxon>Neoptera</taxon>
        <taxon>Endopterygota</taxon>
        <taxon>Hymenoptera</taxon>
        <taxon>Apocrita</taxon>
        <taxon>Aculeata</taxon>
        <taxon>Formicoidea</taxon>
        <taxon>Formicidae</taxon>
        <taxon>Myrmicinae</taxon>
        <taxon>Atta</taxon>
    </lineage>
</organism>
<evidence type="ECO:0000256" key="2">
    <source>
        <dbReference type="ARBA" id="ARBA00010205"/>
    </source>
</evidence>
<dbReference type="InterPro" id="IPR010347">
    <property type="entry name" value="Tdp1"/>
</dbReference>
<dbReference type="GO" id="GO:0006281">
    <property type="term" value="P:DNA repair"/>
    <property type="evidence" value="ECO:0007669"/>
    <property type="project" value="UniProtKB-KW"/>
</dbReference>
<proteinExistence type="inferred from homology"/>
<protein>
    <recommendedName>
        <fullName evidence="15">Tyrosyl-DNA phosphodiesterase</fullName>
    </recommendedName>
</protein>
<dbReference type="GO" id="GO:0017005">
    <property type="term" value="F:3'-tyrosyl-DNA phosphodiesterase activity"/>
    <property type="evidence" value="ECO:0007669"/>
    <property type="project" value="TreeGrafter"/>
</dbReference>
<evidence type="ECO:0000256" key="1">
    <source>
        <dbReference type="ARBA" id="ARBA00004123"/>
    </source>
</evidence>
<evidence type="ECO:0000256" key="11">
    <source>
        <dbReference type="PIRSR" id="PIRSR610347-3"/>
    </source>
</evidence>
<dbReference type="Pfam" id="PF06087">
    <property type="entry name" value="Tyr-DNA_phospho"/>
    <property type="match status" value="1"/>
</dbReference>